<name>A0A1F6WNB1_9BACT</name>
<dbReference type="InterPro" id="IPR036866">
    <property type="entry name" value="RibonucZ/Hydroxyglut_hydro"/>
</dbReference>
<organism evidence="1 2">
    <name type="scientific">Candidatus Nomurabacteria bacterium RIFCSPLOWO2_01_FULL_36_10b</name>
    <dbReference type="NCBI Taxonomy" id="1801766"/>
    <lineage>
        <taxon>Bacteria</taxon>
        <taxon>Candidatus Nomuraibacteriota</taxon>
    </lineage>
</organism>
<dbReference type="Gene3D" id="3.60.15.10">
    <property type="entry name" value="Ribonuclease Z/Hydroxyacylglutathione hydrolase-like"/>
    <property type="match status" value="1"/>
</dbReference>
<evidence type="ECO:0000313" key="1">
    <source>
        <dbReference type="EMBL" id="OGI83367.1"/>
    </source>
</evidence>
<comment type="caution">
    <text evidence="1">The sequence shown here is derived from an EMBL/GenBank/DDBJ whole genome shotgun (WGS) entry which is preliminary data.</text>
</comment>
<dbReference type="Pfam" id="PF13483">
    <property type="entry name" value="Lactamase_B_3"/>
    <property type="match status" value="1"/>
</dbReference>
<dbReference type="Proteomes" id="UP000179448">
    <property type="component" value="Unassembled WGS sequence"/>
</dbReference>
<reference evidence="1 2" key="1">
    <citation type="journal article" date="2016" name="Nat. Commun.">
        <title>Thousands of microbial genomes shed light on interconnected biogeochemical processes in an aquifer system.</title>
        <authorList>
            <person name="Anantharaman K."/>
            <person name="Brown C.T."/>
            <person name="Hug L.A."/>
            <person name="Sharon I."/>
            <person name="Castelle C.J."/>
            <person name="Probst A.J."/>
            <person name="Thomas B.C."/>
            <person name="Singh A."/>
            <person name="Wilkins M.J."/>
            <person name="Karaoz U."/>
            <person name="Brodie E.L."/>
            <person name="Williams K.H."/>
            <person name="Hubbard S.S."/>
            <person name="Banfield J.F."/>
        </authorList>
    </citation>
    <scope>NUCLEOTIDE SEQUENCE [LARGE SCALE GENOMIC DNA]</scope>
</reference>
<accession>A0A1F6WNB1</accession>
<dbReference type="STRING" id="1801766.A2997_01400"/>
<dbReference type="EMBL" id="MFUQ01000018">
    <property type="protein sequence ID" value="OGI83367.1"/>
    <property type="molecule type" value="Genomic_DNA"/>
</dbReference>
<protein>
    <submittedName>
        <fullName evidence="1">Uncharacterized protein</fullName>
    </submittedName>
</protein>
<proteinExistence type="predicted"/>
<gene>
    <name evidence="1" type="ORF">A2997_01400</name>
</gene>
<evidence type="ECO:0000313" key="2">
    <source>
        <dbReference type="Proteomes" id="UP000179448"/>
    </source>
</evidence>
<dbReference type="AlphaFoldDB" id="A0A1F6WNB1"/>
<sequence length="203" mass="22221">MIITFNGEQFFKVQAGDTIIALNPITPEKGEKVTRFGADIAISTVNINRYNGFETVTYGDKEPLCIDGAGSYESDGLMIDGFNTTKPDEDGKINTVYSFDFDDMKIAFLGSVVGKDMLPPDALEEITDSDIVFVSITDSDAHSFAVSLAPKIIIPMGYTDIKDEALIEFLKDAGAEKTEIMEKLTIKRHDIETLTGQVFVLGV</sequence>